<protein>
    <submittedName>
        <fullName evidence="2">Uncharacterized protein</fullName>
    </submittedName>
</protein>
<organism evidence="2 3">
    <name type="scientific">Aspergillus aculeatus (strain ATCC 16872 / CBS 172.66 / WB 5094)</name>
    <dbReference type="NCBI Taxonomy" id="690307"/>
    <lineage>
        <taxon>Eukaryota</taxon>
        <taxon>Fungi</taxon>
        <taxon>Dikarya</taxon>
        <taxon>Ascomycota</taxon>
        <taxon>Pezizomycotina</taxon>
        <taxon>Eurotiomycetes</taxon>
        <taxon>Eurotiomycetidae</taxon>
        <taxon>Eurotiales</taxon>
        <taxon>Aspergillaceae</taxon>
        <taxon>Aspergillus</taxon>
        <taxon>Aspergillus subgen. Circumdati</taxon>
    </lineage>
</organism>
<dbReference type="OMA" id="VWELTIS"/>
<reference evidence="3" key="1">
    <citation type="journal article" date="2017" name="Genome Biol.">
        <title>Comparative genomics reveals high biological diversity and specific adaptations in the industrially and medically important fungal genus Aspergillus.</title>
        <authorList>
            <person name="de Vries R.P."/>
            <person name="Riley R."/>
            <person name="Wiebenga A."/>
            <person name="Aguilar-Osorio G."/>
            <person name="Amillis S."/>
            <person name="Uchima C.A."/>
            <person name="Anderluh G."/>
            <person name="Asadollahi M."/>
            <person name="Askin M."/>
            <person name="Barry K."/>
            <person name="Battaglia E."/>
            <person name="Bayram O."/>
            <person name="Benocci T."/>
            <person name="Braus-Stromeyer S.A."/>
            <person name="Caldana C."/>
            <person name="Canovas D."/>
            <person name="Cerqueira G.C."/>
            <person name="Chen F."/>
            <person name="Chen W."/>
            <person name="Choi C."/>
            <person name="Clum A."/>
            <person name="Dos Santos R.A."/>
            <person name="Damasio A.R."/>
            <person name="Diallinas G."/>
            <person name="Emri T."/>
            <person name="Fekete E."/>
            <person name="Flipphi M."/>
            <person name="Freyberg S."/>
            <person name="Gallo A."/>
            <person name="Gournas C."/>
            <person name="Habgood R."/>
            <person name="Hainaut M."/>
            <person name="Harispe M.L."/>
            <person name="Henrissat B."/>
            <person name="Hilden K.S."/>
            <person name="Hope R."/>
            <person name="Hossain A."/>
            <person name="Karabika E."/>
            <person name="Karaffa L."/>
            <person name="Karanyi Z."/>
            <person name="Krasevec N."/>
            <person name="Kuo A."/>
            <person name="Kusch H."/>
            <person name="LaButti K."/>
            <person name="Lagendijk E.L."/>
            <person name="Lapidus A."/>
            <person name="Levasseur A."/>
            <person name="Lindquist E."/>
            <person name="Lipzen A."/>
            <person name="Logrieco A.F."/>
            <person name="MacCabe A."/>
            <person name="Maekelae M.R."/>
            <person name="Malavazi I."/>
            <person name="Melin P."/>
            <person name="Meyer V."/>
            <person name="Mielnichuk N."/>
            <person name="Miskei M."/>
            <person name="Molnar A.P."/>
            <person name="Mule G."/>
            <person name="Ngan C.Y."/>
            <person name="Orejas M."/>
            <person name="Orosz E."/>
            <person name="Ouedraogo J.P."/>
            <person name="Overkamp K.M."/>
            <person name="Park H.-S."/>
            <person name="Perrone G."/>
            <person name="Piumi F."/>
            <person name="Punt P.J."/>
            <person name="Ram A.F."/>
            <person name="Ramon A."/>
            <person name="Rauscher S."/>
            <person name="Record E."/>
            <person name="Riano-Pachon D.M."/>
            <person name="Robert V."/>
            <person name="Roehrig J."/>
            <person name="Ruller R."/>
            <person name="Salamov A."/>
            <person name="Salih N.S."/>
            <person name="Samson R.A."/>
            <person name="Sandor E."/>
            <person name="Sanguinetti M."/>
            <person name="Schuetze T."/>
            <person name="Sepcic K."/>
            <person name="Shelest E."/>
            <person name="Sherlock G."/>
            <person name="Sophianopoulou V."/>
            <person name="Squina F.M."/>
            <person name="Sun H."/>
            <person name="Susca A."/>
            <person name="Todd R.B."/>
            <person name="Tsang A."/>
            <person name="Unkles S.E."/>
            <person name="van de Wiele N."/>
            <person name="van Rossen-Uffink D."/>
            <person name="Oliveira J.V."/>
            <person name="Vesth T.C."/>
            <person name="Visser J."/>
            <person name="Yu J.-H."/>
            <person name="Zhou M."/>
            <person name="Andersen M.R."/>
            <person name="Archer D.B."/>
            <person name="Baker S.E."/>
            <person name="Benoit I."/>
            <person name="Brakhage A.A."/>
            <person name="Braus G.H."/>
            <person name="Fischer R."/>
            <person name="Frisvad J.C."/>
            <person name="Goldman G.H."/>
            <person name="Houbraken J."/>
            <person name="Oakley B."/>
            <person name="Pocsi I."/>
            <person name="Scazzocchio C."/>
            <person name="Seiboth B."/>
            <person name="vanKuyk P.A."/>
            <person name="Wortman J."/>
            <person name="Dyer P.S."/>
            <person name="Grigoriev I.V."/>
        </authorList>
    </citation>
    <scope>NUCLEOTIDE SEQUENCE [LARGE SCALE GENOMIC DNA]</scope>
    <source>
        <strain evidence="3">ATCC 16872 / CBS 172.66 / WB 5094</strain>
    </source>
</reference>
<evidence type="ECO:0000313" key="3">
    <source>
        <dbReference type="Proteomes" id="UP000184546"/>
    </source>
</evidence>
<dbReference type="EMBL" id="KV878970">
    <property type="protein sequence ID" value="OJK04284.1"/>
    <property type="molecule type" value="Genomic_DNA"/>
</dbReference>
<feature type="compositionally biased region" description="Acidic residues" evidence="1">
    <location>
        <begin position="35"/>
        <end position="44"/>
    </location>
</feature>
<keyword evidence="3" id="KW-1185">Reference proteome</keyword>
<dbReference type="STRING" id="690307.A0A1L9X7I1"/>
<dbReference type="VEuPathDB" id="FungiDB:ASPACDRAFT_55782"/>
<dbReference type="OrthoDB" id="4510170at2759"/>
<dbReference type="RefSeq" id="XP_020060623.1">
    <property type="nucleotide sequence ID" value="XM_020203053.1"/>
</dbReference>
<gene>
    <name evidence="2" type="ORF">ASPACDRAFT_55782</name>
</gene>
<feature type="region of interest" description="Disordered" evidence="1">
    <location>
        <begin position="1"/>
        <end position="54"/>
    </location>
</feature>
<evidence type="ECO:0000256" key="1">
    <source>
        <dbReference type="SAM" id="MobiDB-lite"/>
    </source>
</evidence>
<name>A0A1L9X7I1_ASPA1</name>
<accession>A0A1L9X7I1</accession>
<proteinExistence type="predicted"/>
<sequence>MNKEMDFIEIGGVPVRQAQSVNPPAEKPPTHQDNDGEDDDDDDTPAAWVLQVETDPVTNRPSYYYLLSNPDKADQNVAILTKDSCFKPGIFTHNIKQPVPKDPELVEERKEPEKARRKASKKTNSEKDSGKFLQKPSNRTPTSPKVGPCFIQARCSLTVDMNPVTATASSRDALIEEVNAFDPSNYEWEEHSEFFTERWGEVADKTAVEGLENPPVKGFWMPTPELEQLPGTERYIRIKRDDIGLMRDTSGSNTTDTYDQIYISKRLVEEWMENQKVVGKFAMPTTANPLRFWVRNATGRPLYFVLSREDGANANLWKQRYARAISSPGGGHGRSLNVNIPVYIKPISGQYKTLVQDAVNYANQKMVTSKSATRKQEEGKAVLMTAEHEGLRYVQIGISPFGHYTTWITASDGAKWQEKRPAHPDNISADRIASLQSSVETKDGRAKKLKAARATNPSYTVTVSAQRIMAAKGVRDSGPDQGTVMGISAPTVAASCMSWENEDHIDASWPDSAPWMAEWLHRCAYSWGAYGRVPADSQSPQNLIFGTYECNSLMTRYEHAWQKLVIMLETSITQPTHHTQLKNQIFWNAEDDKEVQWPSQWQGARWLCRRLEYTLKLNIPNPDLPPSITVNFYPLRRSFFTRVEAKIDTYIMGWIGEKLKVEVKDSKWITVIPTLPQEVKKTPLKEPGPQPTKFATADGTAIGTMGHSLFDQPSLGQSLQDVDEAEGLHVAQGQNFLTAKQASLPQSTMSIGRAKECVTAPGNGATVAHRKVSPPRPTVLTMDEFIFKETTNLFGRISVDVYALESDTMSYLAIRVPHLNNFLGLIPSLAGSSFEAIQLEDTTLSYRAVKNQSPSVTAELAVTTTVLMAGVLSPINTFLRDVLHQNRPRLVVSGMLSSHPDCLRQVPEPLGLKLRAELPDVSVCLFNVLTITHLGIDLMGTRRSAQGDYDFSYGFFGVGCVSSDVNVSWYIHKYHDLYNITILVESSWEVLPNLSLESVELGASWEGTDLSSVSLSLTGSFGLREGTVVLAGRYSRDDVELCGTLQDCSLDTLQQLCEDVFHTAIQTQTTHEVYFSDMSLVVSTKEGFSMTGTVTVDGHLSSVALIHLGPKGVRITGAIDNLDIPDMPTIHSASLDLSITQRDFKVRFTGMVTVQEQQHFTVSVLLARSPRGLEYTVHGGFKGSFYLRNAIPRVEGTFLDVQLTQLAICASNIDSPELRIPDLPYQIKKGFQIYGQTRMHTELLRLPAAITVCAAYGATDWLITGSYAGRVSLLETVSGLSTALKECGLTTISKAIDISVWELTISLARNQKTNAASVFFTADTDWLIFKHIRLAASTNSFTLGLVCQDDILSLTPLKDSLAPYLKLTNTQAVVFLGAIDPAAFPPLQSLASPHLAQRRNGFAVSSTIRLDTSALRLIKDLLQVEELTVAGMMSDTEFMLAVGLKAVHLFHDSIIMNGSFVVESRPGAGLFIGFQAHFSLFFPSVSKSAVRVEAAMGLNLDNYGMQLRLAVPSTLPDLFGIEGLEMASIAVEATFNPAQGPVPTQIGFSGAFRLASVNDLRSSANIRFSEGNPANSYLKGSIDRLNVPQLMHAFARGISRPAVVDSLVSNDGLDLRRIAVEIVPRDMVGVDGSPLKQRIYFEADMSLNVSEHAIWSAYAFIDISPSSFYILALMSPVILCPDVPALFRITRNNIGYSEKAANPVIPTPTQGHIDPAMLTDGPIMVIATDSQIDPPAFISGDLEVFGIRRAIYTRVDRDGFTVHLNQQTAPGPVGYRFNLRAECAFNSSLTLDLHIDLNVFPTPVSAVIHDQLIDVHLGQGQIHLNLATSWTPQDPYFAGDLEATARVLGVEVKLHPFRVRLSAHELSSLEEIARFVVYQFQRRGLALFQEALGNKTLEAVMNFVREVFGKLVADDSVFIRAVTQIAGRFNESQVMKALLNVRRGTREDAIAMVKQLGLPESEAALLLGQVLSTAEDLAQNVLVALLRD</sequence>
<evidence type="ECO:0000313" key="2">
    <source>
        <dbReference type="EMBL" id="OJK04284.1"/>
    </source>
</evidence>
<feature type="region of interest" description="Disordered" evidence="1">
    <location>
        <begin position="92"/>
        <end position="145"/>
    </location>
</feature>
<dbReference type="Proteomes" id="UP000184546">
    <property type="component" value="Unassembled WGS sequence"/>
</dbReference>
<dbReference type="GeneID" id="30976867"/>
<feature type="compositionally biased region" description="Basic and acidic residues" evidence="1">
    <location>
        <begin position="99"/>
        <end position="114"/>
    </location>
</feature>